<organism evidence="2 3">
    <name type="scientific">Akanthomyces muscarius</name>
    <name type="common">Entomopathogenic fungus</name>
    <name type="synonym">Lecanicillium muscarium</name>
    <dbReference type="NCBI Taxonomy" id="2231603"/>
    <lineage>
        <taxon>Eukaryota</taxon>
        <taxon>Fungi</taxon>
        <taxon>Dikarya</taxon>
        <taxon>Ascomycota</taxon>
        <taxon>Pezizomycotina</taxon>
        <taxon>Sordariomycetes</taxon>
        <taxon>Hypocreomycetidae</taxon>
        <taxon>Hypocreales</taxon>
        <taxon>Cordycipitaceae</taxon>
        <taxon>Akanthomyces</taxon>
    </lineage>
</organism>
<dbReference type="GeneID" id="80894763"/>
<gene>
    <name evidence="2" type="ORF">LMH87_007604</name>
</gene>
<dbReference type="RefSeq" id="XP_056057956.1">
    <property type="nucleotide sequence ID" value="XM_056199514.1"/>
</dbReference>
<reference evidence="2" key="1">
    <citation type="journal article" date="2023" name="Access Microbiol">
        <title>De-novo genome assembly for Akanthomyces muscarius, a biocontrol agent of insect agricultural pests.</title>
        <authorList>
            <person name="Erdos Z."/>
            <person name="Studholme D.J."/>
            <person name="Raymond B."/>
            <person name="Sharma M."/>
        </authorList>
    </citation>
    <scope>NUCLEOTIDE SEQUENCE</scope>
    <source>
        <strain evidence="2">Ve6</strain>
    </source>
</reference>
<name>A0A9W8QLZ2_AKAMU</name>
<accession>A0A9W8QLZ2</accession>
<dbReference type="KEGG" id="amus:LMH87_007604"/>
<comment type="caution">
    <text evidence="2">The sequence shown here is derived from an EMBL/GenBank/DDBJ whole genome shotgun (WGS) entry which is preliminary data.</text>
</comment>
<keyword evidence="3" id="KW-1185">Reference proteome</keyword>
<proteinExistence type="predicted"/>
<dbReference type="Proteomes" id="UP001144673">
    <property type="component" value="Unassembled WGS sequence"/>
</dbReference>
<evidence type="ECO:0000256" key="1">
    <source>
        <dbReference type="SAM" id="MobiDB-lite"/>
    </source>
</evidence>
<protein>
    <submittedName>
        <fullName evidence="2">Uncharacterized protein</fullName>
    </submittedName>
</protein>
<evidence type="ECO:0000313" key="2">
    <source>
        <dbReference type="EMBL" id="KAJ4161572.1"/>
    </source>
</evidence>
<dbReference type="EMBL" id="JAJHUN010000002">
    <property type="protein sequence ID" value="KAJ4161572.1"/>
    <property type="molecule type" value="Genomic_DNA"/>
</dbReference>
<feature type="compositionally biased region" description="Basic and acidic residues" evidence="1">
    <location>
        <begin position="133"/>
        <end position="142"/>
    </location>
</feature>
<feature type="region of interest" description="Disordered" evidence="1">
    <location>
        <begin position="124"/>
        <end position="151"/>
    </location>
</feature>
<dbReference type="AlphaFoldDB" id="A0A9W8QLZ2"/>
<evidence type="ECO:0000313" key="3">
    <source>
        <dbReference type="Proteomes" id="UP001144673"/>
    </source>
</evidence>
<sequence>MSYLRRAFDGFRSAGLAKFFLNMMCLKLSKFLHPLSTSADFPRCRWPQSRHIATVDHWPLTPASRPSPRLVRSSAEPSIGRRSFLHHVLKQLAAHKPHLPSCLLAVFVGDPSMASNRKRSINETAGAWGEVATDERQPRTPLDDASLSPSDEGLIPEELVAEFPVDECASDQYAD</sequence>